<evidence type="ECO:0008006" key="4">
    <source>
        <dbReference type="Google" id="ProtNLM"/>
    </source>
</evidence>
<gene>
    <name evidence="2" type="ORF">FB45DRAFT_1006798</name>
</gene>
<feature type="region of interest" description="Disordered" evidence="1">
    <location>
        <begin position="426"/>
        <end position="445"/>
    </location>
</feature>
<sequence>MSEELESSECQVTTWLKQRALISINASDSDLDNDSHTQPGLLASNEVPLDAELPSIRDFISRAQSTLDALNAHIEQLVLCRDTTAERIRQHVAVLSPARRVPADVWREIFPWVATYRHVCRSWREVSLSNPLLWNTFEIVRPSPLSDTHPMPMSKSQLLRAPSVPLNVSLDLWHGDMAETALLDELMSHSHRWRTLNIRFRVDRATDVLLRLKDVRGRISQLRTSELSIDSRQSDGEQAEDCDLLSVAPSLRKVSLTNGRTSSPSLRFHLPWAQMTHCDGKFSKDVQLDVLSAACNLIECCLAFTDPDSPSFAAVARTIILPHLRRLRVQRADFLHHLTAPSLQQVRTGVNIDSLLPFIHRSKCNLTKLVITQCWSENPDTIPSVLQASPNLETLIYIPDSPEESTPIWLSMTMSPPTFDLCPVSNSSRGDGIRSRKPASMLFST</sequence>
<protein>
    <recommendedName>
        <fullName evidence="4">F-box domain-containing protein</fullName>
    </recommendedName>
</protein>
<comment type="caution">
    <text evidence="2">The sequence shown here is derived from an EMBL/GenBank/DDBJ whole genome shotgun (WGS) entry which is preliminary data.</text>
</comment>
<dbReference type="Proteomes" id="UP001221142">
    <property type="component" value="Unassembled WGS sequence"/>
</dbReference>
<keyword evidence="3" id="KW-1185">Reference proteome</keyword>
<dbReference type="EMBL" id="JARKIF010000017">
    <property type="protein sequence ID" value="KAJ7620147.1"/>
    <property type="molecule type" value="Genomic_DNA"/>
</dbReference>
<evidence type="ECO:0000313" key="2">
    <source>
        <dbReference type="EMBL" id="KAJ7620147.1"/>
    </source>
</evidence>
<evidence type="ECO:0000313" key="3">
    <source>
        <dbReference type="Proteomes" id="UP001221142"/>
    </source>
</evidence>
<reference evidence="2" key="1">
    <citation type="submission" date="2023-03" db="EMBL/GenBank/DDBJ databases">
        <title>Massive genome expansion in bonnet fungi (Mycena s.s.) driven by repeated elements and novel gene families across ecological guilds.</title>
        <authorList>
            <consortium name="Lawrence Berkeley National Laboratory"/>
            <person name="Harder C.B."/>
            <person name="Miyauchi S."/>
            <person name="Viragh M."/>
            <person name="Kuo A."/>
            <person name="Thoen E."/>
            <person name="Andreopoulos B."/>
            <person name="Lu D."/>
            <person name="Skrede I."/>
            <person name="Drula E."/>
            <person name="Henrissat B."/>
            <person name="Morin E."/>
            <person name="Kohler A."/>
            <person name="Barry K."/>
            <person name="LaButti K."/>
            <person name="Morin E."/>
            <person name="Salamov A."/>
            <person name="Lipzen A."/>
            <person name="Mereny Z."/>
            <person name="Hegedus B."/>
            <person name="Baldrian P."/>
            <person name="Stursova M."/>
            <person name="Weitz H."/>
            <person name="Taylor A."/>
            <person name="Grigoriev I.V."/>
            <person name="Nagy L.G."/>
            <person name="Martin F."/>
            <person name="Kauserud H."/>
        </authorList>
    </citation>
    <scope>NUCLEOTIDE SEQUENCE</scope>
    <source>
        <strain evidence="2">9284</strain>
    </source>
</reference>
<accession>A0AAD7FF17</accession>
<organism evidence="2 3">
    <name type="scientific">Roridomyces roridus</name>
    <dbReference type="NCBI Taxonomy" id="1738132"/>
    <lineage>
        <taxon>Eukaryota</taxon>
        <taxon>Fungi</taxon>
        <taxon>Dikarya</taxon>
        <taxon>Basidiomycota</taxon>
        <taxon>Agaricomycotina</taxon>
        <taxon>Agaricomycetes</taxon>
        <taxon>Agaricomycetidae</taxon>
        <taxon>Agaricales</taxon>
        <taxon>Marasmiineae</taxon>
        <taxon>Mycenaceae</taxon>
        <taxon>Roridomyces</taxon>
    </lineage>
</organism>
<evidence type="ECO:0000256" key="1">
    <source>
        <dbReference type="SAM" id="MobiDB-lite"/>
    </source>
</evidence>
<name>A0AAD7FF17_9AGAR</name>
<proteinExistence type="predicted"/>
<dbReference type="AlphaFoldDB" id="A0AAD7FF17"/>